<organism evidence="2 3">
    <name type="scientific">Stylosanthes scabra</name>
    <dbReference type="NCBI Taxonomy" id="79078"/>
    <lineage>
        <taxon>Eukaryota</taxon>
        <taxon>Viridiplantae</taxon>
        <taxon>Streptophyta</taxon>
        <taxon>Embryophyta</taxon>
        <taxon>Tracheophyta</taxon>
        <taxon>Spermatophyta</taxon>
        <taxon>Magnoliopsida</taxon>
        <taxon>eudicotyledons</taxon>
        <taxon>Gunneridae</taxon>
        <taxon>Pentapetalae</taxon>
        <taxon>rosids</taxon>
        <taxon>fabids</taxon>
        <taxon>Fabales</taxon>
        <taxon>Fabaceae</taxon>
        <taxon>Papilionoideae</taxon>
        <taxon>50 kb inversion clade</taxon>
        <taxon>dalbergioids sensu lato</taxon>
        <taxon>Dalbergieae</taxon>
        <taxon>Pterocarpus clade</taxon>
        <taxon>Stylosanthes</taxon>
    </lineage>
</organism>
<reference evidence="2 3" key="1">
    <citation type="journal article" date="2023" name="Plants (Basel)">
        <title>Bridging the Gap: Combining Genomics and Transcriptomics Approaches to Understand Stylosanthes scabra, an Orphan Legume from the Brazilian Caatinga.</title>
        <authorList>
            <person name="Ferreira-Neto J.R.C."/>
            <person name="da Silva M.D."/>
            <person name="Binneck E."/>
            <person name="de Melo N.F."/>
            <person name="da Silva R.H."/>
            <person name="de Melo A.L.T.M."/>
            <person name="Pandolfi V."/>
            <person name="Bustamante F.O."/>
            <person name="Brasileiro-Vidal A.C."/>
            <person name="Benko-Iseppon A.M."/>
        </authorList>
    </citation>
    <scope>NUCLEOTIDE SEQUENCE [LARGE SCALE GENOMIC DNA]</scope>
    <source>
        <tissue evidence="2">Leaves</tissue>
    </source>
</reference>
<accession>A0ABU6ZF39</accession>
<sequence>MAFFFTWTENWGSRVLWRSDGVVGRSNLLRNTANDGNPLCPKPLPDDILVEILLRLPVKALLQFKRVCKSWRNLISSPQFAMDNFRQCSSANQHLPSRLVYANWHYYHCRLGFLPLQPLFKSPSAITKAPAMVCCACIIFRVVVSSWNPCTQFASRWIRIELIISLAYYGFGYDHVHDKYKLVTTEGQHLTLIYTFGANSCTVGPSFPYPAVGSSGYIGKFVSGTGTLNWMAKLSDGDNENKWVILSLDLANDSLGQVWLPRLSGSGDNAFDPELQVLRNCLCFTIDHQNTVFDLWMMKEYGVRESWMMISRIKLRSHIYSDPLALFSISQHDVLLLMLPDRRFVLHKPGAPLLSYPLIDSSSDALSFPIGIFRTFFLHHDSLVCPPQ</sequence>
<dbReference type="PANTHER" id="PTHR31672">
    <property type="entry name" value="BNACNNG10540D PROTEIN"/>
    <property type="match status" value="1"/>
</dbReference>
<dbReference type="Gene3D" id="1.20.1280.50">
    <property type="match status" value="1"/>
</dbReference>
<evidence type="ECO:0000313" key="2">
    <source>
        <dbReference type="EMBL" id="MED6220582.1"/>
    </source>
</evidence>
<dbReference type="PROSITE" id="PS50181">
    <property type="entry name" value="FBOX"/>
    <property type="match status" value="1"/>
</dbReference>
<protein>
    <recommendedName>
        <fullName evidence="1">F-box domain-containing protein</fullName>
    </recommendedName>
</protein>
<dbReference type="Proteomes" id="UP001341840">
    <property type="component" value="Unassembled WGS sequence"/>
</dbReference>
<dbReference type="InterPro" id="IPR036047">
    <property type="entry name" value="F-box-like_dom_sf"/>
</dbReference>
<dbReference type="InterPro" id="IPR001810">
    <property type="entry name" value="F-box_dom"/>
</dbReference>
<dbReference type="PANTHER" id="PTHR31672:SF13">
    <property type="entry name" value="F-BOX PROTEIN CPR30-LIKE"/>
    <property type="match status" value="1"/>
</dbReference>
<keyword evidence="3" id="KW-1185">Reference proteome</keyword>
<dbReference type="CDD" id="cd22157">
    <property type="entry name" value="F-box_AtFBW1-like"/>
    <property type="match status" value="1"/>
</dbReference>
<dbReference type="InterPro" id="IPR050796">
    <property type="entry name" value="SCF_F-box_component"/>
</dbReference>
<gene>
    <name evidence="2" type="ORF">PIB30_046200</name>
</gene>
<dbReference type="EMBL" id="JASCZI010272147">
    <property type="protein sequence ID" value="MED6220582.1"/>
    <property type="molecule type" value="Genomic_DNA"/>
</dbReference>
<dbReference type="InterPro" id="IPR017451">
    <property type="entry name" value="F-box-assoc_interact_dom"/>
</dbReference>
<name>A0ABU6ZF39_9FABA</name>
<comment type="caution">
    <text evidence="2">The sequence shown here is derived from an EMBL/GenBank/DDBJ whole genome shotgun (WGS) entry which is preliminary data.</text>
</comment>
<dbReference type="Pfam" id="PF00646">
    <property type="entry name" value="F-box"/>
    <property type="match status" value="1"/>
</dbReference>
<evidence type="ECO:0000259" key="1">
    <source>
        <dbReference type="PROSITE" id="PS50181"/>
    </source>
</evidence>
<dbReference type="NCBIfam" id="TIGR01640">
    <property type="entry name" value="F_box_assoc_1"/>
    <property type="match status" value="1"/>
</dbReference>
<dbReference type="SUPFAM" id="SSF81383">
    <property type="entry name" value="F-box domain"/>
    <property type="match status" value="1"/>
</dbReference>
<dbReference type="SMART" id="SM00256">
    <property type="entry name" value="FBOX"/>
    <property type="match status" value="1"/>
</dbReference>
<proteinExistence type="predicted"/>
<evidence type="ECO:0000313" key="3">
    <source>
        <dbReference type="Proteomes" id="UP001341840"/>
    </source>
</evidence>
<feature type="domain" description="F-box" evidence="1">
    <location>
        <begin position="38"/>
        <end position="88"/>
    </location>
</feature>